<dbReference type="Proteomes" id="UP000298663">
    <property type="component" value="Unassembled WGS sequence"/>
</dbReference>
<evidence type="ECO:0000313" key="1">
    <source>
        <dbReference type="EMBL" id="TKR64507.1"/>
    </source>
</evidence>
<gene>
    <name evidence="1" type="ORF">L596_025025</name>
</gene>
<accession>A0A4U5M6K7</accession>
<dbReference type="AlphaFoldDB" id="A0A4U5M6K7"/>
<name>A0A4U5M6K7_STECR</name>
<keyword evidence="2" id="KW-1185">Reference proteome</keyword>
<organism evidence="1 2">
    <name type="scientific">Steinernema carpocapsae</name>
    <name type="common">Entomopathogenic nematode</name>
    <dbReference type="NCBI Taxonomy" id="34508"/>
    <lineage>
        <taxon>Eukaryota</taxon>
        <taxon>Metazoa</taxon>
        <taxon>Ecdysozoa</taxon>
        <taxon>Nematoda</taxon>
        <taxon>Chromadorea</taxon>
        <taxon>Rhabditida</taxon>
        <taxon>Tylenchina</taxon>
        <taxon>Panagrolaimomorpha</taxon>
        <taxon>Strongyloidoidea</taxon>
        <taxon>Steinernematidae</taxon>
        <taxon>Steinernema</taxon>
    </lineage>
</organism>
<evidence type="ECO:0000313" key="2">
    <source>
        <dbReference type="Proteomes" id="UP000298663"/>
    </source>
</evidence>
<sequence>MKEGINGALVLSAHRFLAFTHSRCVQRGSHVWSSIDCEPRLYVKVTFSPPDNDAKRDYRITMKRITYKDLIDIFGRKLLLTALAALEFIRKPCPQLSTSTAYSRRVDLL</sequence>
<reference evidence="1 2" key="2">
    <citation type="journal article" date="2019" name="G3 (Bethesda)">
        <title>Hybrid Assembly of the Genome of the Entomopathogenic Nematode Steinernema carpocapsae Identifies the X-Chromosome.</title>
        <authorList>
            <person name="Serra L."/>
            <person name="Macchietto M."/>
            <person name="Macias-Munoz A."/>
            <person name="McGill C.J."/>
            <person name="Rodriguez I.M."/>
            <person name="Rodriguez B."/>
            <person name="Murad R."/>
            <person name="Mortazavi A."/>
        </authorList>
    </citation>
    <scope>NUCLEOTIDE SEQUENCE [LARGE SCALE GENOMIC DNA]</scope>
    <source>
        <strain evidence="1 2">ALL</strain>
    </source>
</reference>
<protein>
    <submittedName>
        <fullName evidence="1">Uncharacterized protein</fullName>
    </submittedName>
</protein>
<reference evidence="1 2" key="1">
    <citation type="journal article" date="2015" name="Genome Biol.">
        <title>Comparative genomics of Steinernema reveals deeply conserved gene regulatory networks.</title>
        <authorList>
            <person name="Dillman A.R."/>
            <person name="Macchietto M."/>
            <person name="Porter C.F."/>
            <person name="Rogers A."/>
            <person name="Williams B."/>
            <person name="Antoshechkin I."/>
            <person name="Lee M.M."/>
            <person name="Goodwin Z."/>
            <person name="Lu X."/>
            <person name="Lewis E.E."/>
            <person name="Goodrich-Blair H."/>
            <person name="Stock S.P."/>
            <person name="Adams B.J."/>
            <person name="Sternberg P.W."/>
            <person name="Mortazavi A."/>
        </authorList>
    </citation>
    <scope>NUCLEOTIDE SEQUENCE [LARGE SCALE GENOMIC DNA]</scope>
    <source>
        <strain evidence="1 2">ALL</strain>
    </source>
</reference>
<dbReference type="EMBL" id="AZBU02000009">
    <property type="protein sequence ID" value="TKR64507.1"/>
    <property type="molecule type" value="Genomic_DNA"/>
</dbReference>
<comment type="caution">
    <text evidence="1">The sequence shown here is derived from an EMBL/GenBank/DDBJ whole genome shotgun (WGS) entry which is preliminary data.</text>
</comment>
<proteinExistence type="predicted"/>